<dbReference type="InterPro" id="IPR000719">
    <property type="entry name" value="Prot_kinase_dom"/>
</dbReference>
<dbReference type="RefSeq" id="XP_004037233.1">
    <property type="nucleotide sequence ID" value="XM_004037185.1"/>
</dbReference>
<dbReference type="InParanoid" id="G0QNF8"/>
<dbReference type="Pfam" id="PF00069">
    <property type="entry name" value="Pkinase"/>
    <property type="match status" value="1"/>
</dbReference>
<dbReference type="Proteomes" id="UP000008983">
    <property type="component" value="Unassembled WGS sequence"/>
</dbReference>
<evidence type="ECO:0000256" key="3">
    <source>
        <dbReference type="ARBA" id="ARBA00022527"/>
    </source>
</evidence>
<organism evidence="11 12">
    <name type="scientific">Ichthyophthirius multifiliis</name>
    <name type="common">White spot disease agent</name>
    <name type="synonym">Ich</name>
    <dbReference type="NCBI Taxonomy" id="5932"/>
    <lineage>
        <taxon>Eukaryota</taxon>
        <taxon>Sar</taxon>
        <taxon>Alveolata</taxon>
        <taxon>Ciliophora</taxon>
        <taxon>Intramacronucleata</taxon>
        <taxon>Oligohymenophorea</taxon>
        <taxon>Hymenostomatida</taxon>
        <taxon>Ophryoglenina</taxon>
        <taxon>Ichthyophthirius</taxon>
    </lineage>
</organism>
<evidence type="ECO:0000256" key="8">
    <source>
        <dbReference type="ARBA" id="ARBA00047899"/>
    </source>
</evidence>
<comment type="catalytic activity">
    <reaction evidence="8">
        <text>L-threonyl-[protein] + ATP = O-phospho-L-threonyl-[protein] + ADP + H(+)</text>
        <dbReference type="Rhea" id="RHEA:46608"/>
        <dbReference type="Rhea" id="RHEA-COMP:11060"/>
        <dbReference type="Rhea" id="RHEA-COMP:11605"/>
        <dbReference type="ChEBI" id="CHEBI:15378"/>
        <dbReference type="ChEBI" id="CHEBI:30013"/>
        <dbReference type="ChEBI" id="CHEBI:30616"/>
        <dbReference type="ChEBI" id="CHEBI:61977"/>
        <dbReference type="ChEBI" id="CHEBI:456216"/>
        <dbReference type="EC" id="2.7.11.1"/>
    </reaction>
</comment>
<dbReference type="InterPro" id="IPR011009">
    <property type="entry name" value="Kinase-like_dom_sf"/>
</dbReference>
<sequence>MKIVNFADKMNKNHLNSLKKENDILQKVQGDYVVRSVYTFTHEQYICFVMEYMVGGDLGNIISTYGVLSEEMGRFYISEIILAVSSLHQIGIIHRDLKPDNLLLDSNGHLKLTDFGLSDMGFESRKINQQKIEDF</sequence>
<dbReference type="STRING" id="857967.G0QNF8"/>
<evidence type="ECO:0000313" key="12">
    <source>
        <dbReference type="Proteomes" id="UP000008983"/>
    </source>
</evidence>
<gene>
    <name evidence="11" type="ORF">IMG5_058020</name>
</gene>
<dbReference type="eggNOG" id="KOG0606">
    <property type="taxonomic scope" value="Eukaryota"/>
</dbReference>
<dbReference type="AlphaFoldDB" id="G0QNF8"/>
<dbReference type="EMBL" id="GL983484">
    <property type="protein sequence ID" value="EGR33247.1"/>
    <property type="molecule type" value="Genomic_DNA"/>
</dbReference>
<dbReference type="InterPro" id="IPR008271">
    <property type="entry name" value="Ser/Thr_kinase_AS"/>
</dbReference>
<dbReference type="OrthoDB" id="63267at2759"/>
<dbReference type="PANTHER" id="PTHR24356:SF1">
    <property type="entry name" value="SERINE_THREONINE-PROTEIN KINASE GREATWALL"/>
    <property type="match status" value="1"/>
</dbReference>
<keyword evidence="7" id="KW-0067">ATP-binding</keyword>
<evidence type="ECO:0000256" key="4">
    <source>
        <dbReference type="ARBA" id="ARBA00022679"/>
    </source>
</evidence>
<dbReference type="SMART" id="SM00220">
    <property type="entry name" value="S_TKc"/>
    <property type="match status" value="1"/>
</dbReference>
<feature type="domain" description="Protein kinase" evidence="10">
    <location>
        <begin position="1"/>
        <end position="135"/>
    </location>
</feature>
<dbReference type="Gene3D" id="1.10.510.10">
    <property type="entry name" value="Transferase(Phosphotransferase) domain 1"/>
    <property type="match status" value="1"/>
</dbReference>
<keyword evidence="12" id="KW-1185">Reference proteome</keyword>
<dbReference type="Gene3D" id="3.30.200.20">
    <property type="entry name" value="Phosphorylase Kinase, domain 1"/>
    <property type="match status" value="1"/>
</dbReference>
<dbReference type="GO" id="GO:0106310">
    <property type="term" value="F:protein serine kinase activity"/>
    <property type="evidence" value="ECO:0007669"/>
    <property type="project" value="RHEA"/>
</dbReference>
<keyword evidence="4 11" id="KW-0808">Transferase</keyword>
<dbReference type="EC" id="2.7.11.1" evidence="2"/>
<keyword evidence="5" id="KW-0547">Nucleotide-binding</keyword>
<dbReference type="GO" id="GO:0005524">
    <property type="term" value="F:ATP binding"/>
    <property type="evidence" value="ECO:0007669"/>
    <property type="project" value="UniProtKB-KW"/>
</dbReference>
<keyword evidence="3" id="KW-0723">Serine/threonine-protein kinase</keyword>
<dbReference type="PANTHER" id="PTHR24356">
    <property type="entry name" value="SERINE/THREONINE-PROTEIN KINASE"/>
    <property type="match status" value="1"/>
</dbReference>
<evidence type="ECO:0000256" key="2">
    <source>
        <dbReference type="ARBA" id="ARBA00012513"/>
    </source>
</evidence>
<evidence type="ECO:0000256" key="5">
    <source>
        <dbReference type="ARBA" id="ARBA00022741"/>
    </source>
</evidence>
<dbReference type="PROSITE" id="PS00108">
    <property type="entry name" value="PROTEIN_KINASE_ST"/>
    <property type="match status" value="1"/>
</dbReference>
<keyword evidence="6 11" id="KW-0418">Kinase</keyword>
<evidence type="ECO:0000259" key="10">
    <source>
        <dbReference type="PROSITE" id="PS50011"/>
    </source>
</evidence>
<dbReference type="GO" id="GO:0035556">
    <property type="term" value="P:intracellular signal transduction"/>
    <property type="evidence" value="ECO:0007669"/>
    <property type="project" value="TreeGrafter"/>
</dbReference>
<evidence type="ECO:0000313" key="11">
    <source>
        <dbReference type="EMBL" id="EGR33247.1"/>
    </source>
</evidence>
<comment type="similarity">
    <text evidence="1">Belongs to the protein kinase superfamily. AGC Ser/Thr protein kinase family.</text>
</comment>
<dbReference type="GO" id="GO:0004674">
    <property type="term" value="F:protein serine/threonine kinase activity"/>
    <property type="evidence" value="ECO:0007669"/>
    <property type="project" value="UniProtKB-KW"/>
</dbReference>
<protein>
    <recommendedName>
        <fullName evidence="2">non-specific serine/threonine protein kinase</fullName>
        <ecNumber evidence="2">2.7.11.1</ecNumber>
    </recommendedName>
</protein>
<proteinExistence type="inferred from homology"/>
<dbReference type="GeneID" id="14909425"/>
<name>G0QNF8_ICHMU</name>
<dbReference type="OMA" id="QEDGRIM"/>
<dbReference type="InterPro" id="IPR050236">
    <property type="entry name" value="Ser_Thr_kinase_AGC"/>
</dbReference>
<reference evidence="11 12" key="1">
    <citation type="submission" date="2011-07" db="EMBL/GenBank/DDBJ databases">
        <authorList>
            <person name="Coyne R."/>
            <person name="Brami D."/>
            <person name="Johnson J."/>
            <person name="Hostetler J."/>
            <person name="Hannick L."/>
            <person name="Clark T."/>
            <person name="Cassidy-Hanley D."/>
            <person name="Inman J."/>
        </authorList>
    </citation>
    <scope>NUCLEOTIDE SEQUENCE [LARGE SCALE GENOMIC DNA]</scope>
    <source>
        <strain evidence="11 12">G5</strain>
    </source>
</reference>
<evidence type="ECO:0000256" key="9">
    <source>
        <dbReference type="ARBA" id="ARBA00048679"/>
    </source>
</evidence>
<dbReference type="FunFam" id="1.10.510.10:FF:000604">
    <property type="entry name" value="AGC protein kinase"/>
    <property type="match status" value="1"/>
</dbReference>
<accession>G0QNF8</accession>
<evidence type="ECO:0000256" key="6">
    <source>
        <dbReference type="ARBA" id="ARBA00022777"/>
    </source>
</evidence>
<evidence type="ECO:0000256" key="7">
    <source>
        <dbReference type="ARBA" id="ARBA00022840"/>
    </source>
</evidence>
<evidence type="ECO:0000256" key="1">
    <source>
        <dbReference type="ARBA" id="ARBA00009903"/>
    </source>
</evidence>
<comment type="catalytic activity">
    <reaction evidence="9">
        <text>L-seryl-[protein] + ATP = O-phospho-L-seryl-[protein] + ADP + H(+)</text>
        <dbReference type="Rhea" id="RHEA:17989"/>
        <dbReference type="Rhea" id="RHEA-COMP:9863"/>
        <dbReference type="Rhea" id="RHEA-COMP:11604"/>
        <dbReference type="ChEBI" id="CHEBI:15378"/>
        <dbReference type="ChEBI" id="CHEBI:29999"/>
        <dbReference type="ChEBI" id="CHEBI:30616"/>
        <dbReference type="ChEBI" id="CHEBI:83421"/>
        <dbReference type="ChEBI" id="CHEBI:456216"/>
        <dbReference type="EC" id="2.7.11.1"/>
    </reaction>
</comment>
<dbReference type="SUPFAM" id="SSF56112">
    <property type="entry name" value="Protein kinase-like (PK-like)"/>
    <property type="match status" value="1"/>
</dbReference>
<dbReference type="PROSITE" id="PS50011">
    <property type="entry name" value="PROTEIN_KINASE_DOM"/>
    <property type="match status" value="1"/>
</dbReference>